<name>X1W0V4_9ZZZZ</name>
<evidence type="ECO:0000313" key="1">
    <source>
        <dbReference type="EMBL" id="GAJ20860.1"/>
    </source>
</evidence>
<sequence length="197" mass="22720">MELSFRGWSMTSPTEASLFRPIQYYEPTIHLDHVRFYGSETNQAVKLLLQSRYKRGLRVVRNNLLKPGEEGIELYNVFGATVISSEDSLSGALKSRSIIFMMKENLFKEVEKNLDKERAKSIRDRLIIFRANYVDQNLAEIYPSIARRRLAEILNPLNHILMTIAPERKGELEEIVRELQGEAKDELSYSIGAEIVN</sequence>
<protein>
    <submittedName>
        <fullName evidence="1">Uncharacterized protein</fullName>
    </submittedName>
</protein>
<gene>
    <name evidence="1" type="ORF">S12H4_55352</name>
</gene>
<reference evidence="1" key="1">
    <citation type="journal article" date="2014" name="Front. Microbiol.">
        <title>High frequency of phylogenetically diverse reductive dehalogenase-homologous genes in deep subseafloor sedimentary metagenomes.</title>
        <authorList>
            <person name="Kawai M."/>
            <person name="Futagami T."/>
            <person name="Toyoda A."/>
            <person name="Takaki Y."/>
            <person name="Nishi S."/>
            <person name="Hori S."/>
            <person name="Arai W."/>
            <person name="Tsubouchi T."/>
            <person name="Morono Y."/>
            <person name="Uchiyama I."/>
            <person name="Ito T."/>
            <person name="Fujiyama A."/>
            <person name="Inagaki F."/>
            <person name="Takami H."/>
        </authorList>
    </citation>
    <scope>NUCLEOTIDE SEQUENCE</scope>
    <source>
        <strain evidence="1">Expedition CK06-06</strain>
    </source>
</reference>
<organism evidence="1">
    <name type="scientific">marine sediment metagenome</name>
    <dbReference type="NCBI Taxonomy" id="412755"/>
    <lineage>
        <taxon>unclassified sequences</taxon>
        <taxon>metagenomes</taxon>
        <taxon>ecological metagenomes</taxon>
    </lineage>
</organism>
<proteinExistence type="predicted"/>
<feature type="non-terminal residue" evidence="1">
    <location>
        <position position="197"/>
    </location>
</feature>
<dbReference type="AlphaFoldDB" id="X1W0V4"/>
<accession>X1W0V4</accession>
<comment type="caution">
    <text evidence="1">The sequence shown here is derived from an EMBL/GenBank/DDBJ whole genome shotgun (WGS) entry which is preliminary data.</text>
</comment>
<dbReference type="EMBL" id="BARW01035500">
    <property type="protein sequence ID" value="GAJ20860.1"/>
    <property type="molecule type" value="Genomic_DNA"/>
</dbReference>